<protein>
    <submittedName>
        <fullName evidence="1">Uncharacterized protein</fullName>
    </submittedName>
</protein>
<proteinExistence type="predicted"/>
<keyword evidence="2" id="KW-1185">Reference proteome</keyword>
<evidence type="ECO:0000313" key="2">
    <source>
        <dbReference type="Proteomes" id="UP000309997"/>
    </source>
</evidence>
<dbReference type="Proteomes" id="UP000309997">
    <property type="component" value="Unassembled WGS sequence"/>
</dbReference>
<dbReference type="EMBL" id="RCHU02000009">
    <property type="protein sequence ID" value="KAL3580618.1"/>
    <property type="molecule type" value="Genomic_DNA"/>
</dbReference>
<gene>
    <name evidence="1" type="ORF">D5086_018453</name>
</gene>
<name>A0ACC4BPP6_POPAL</name>
<sequence length="100" mass="11167">MRRSCSDSNVPFWAGSSSKPKVKSPKDLNSTFGYPYLEPNKAAEELFDVDDDDEVKMNRTRDLNQAMNEDDEDLLRNVDSAEVDAPSDTAEGDDFGTIND</sequence>
<comment type="caution">
    <text evidence="1">The sequence shown here is derived from an EMBL/GenBank/DDBJ whole genome shotgun (WGS) entry which is preliminary data.</text>
</comment>
<organism evidence="1 2">
    <name type="scientific">Populus alba</name>
    <name type="common">White poplar</name>
    <dbReference type="NCBI Taxonomy" id="43335"/>
    <lineage>
        <taxon>Eukaryota</taxon>
        <taxon>Viridiplantae</taxon>
        <taxon>Streptophyta</taxon>
        <taxon>Embryophyta</taxon>
        <taxon>Tracheophyta</taxon>
        <taxon>Spermatophyta</taxon>
        <taxon>Magnoliopsida</taxon>
        <taxon>eudicotyledons</taxon>
        <taxon>Gunneridae</taxon>
        <taxon>Pentapetalae</taxon>
        <taxon>rosids</taxon>
        <taxon>fabids</taxon>
        <taxon>Malpighiales</taxon>
        <taxon>Salicaceae</taxon>
        <taxon>Saliceae</taxon>
        <taxon>Populus</taxon>
    </lineage>
</organism>
<reference evidence="1 2" key="1">
    <citation type="journal article" date="2024" name="Plant Biotechnol. J.">
        <title>Genome and CRISPR/Cas9 system of a widespread forest tree (Populus alba) in the world.</title>
        <authorList>
            <person name="Liu Y.J."/>
            <person name="Jiang P.F."/>
            <person name="Han X.M."/>
            <person name="Li X.Y."/>
            <person name="Wang H.M."/>
            <person name="Wang Y.J."/>
            <person name="Wang X.X."/>
            <person name="Zeng Q.Y."/>
        </authorList>
    </citation>
    <scope>NUCLEOTIDE SEQUENCE [LARGE SCALE GENOMIC DNA]</scope>
    <source>
        <strain evidence="2">cv. PAL-ZL1</strain>
    </source>
</reference>
<accession>A0ACC4BPP6</accession>
<evidence type="ECO:0000313" key="1">
    <source>
        <dbReference type="EMBL" id="KAL3580618.1"/>
    </source>
</evidence>